<dbReference type="GO" id="GO:0032484">
    <property type="term" value="P:Ral protein signal transduction"/>
    <property type="evidence" value="ECO:0007669"/>
    <property type="project" value="TreeGrafter"/>
</dbReference>
<dbReference type="RefSeq" id="XP_038048940.1">
    <property type="nucleotide sequence ID" value="XM_038193012.1"/>
</dbReference>
<dbReference type="PRINTS" id="PR00449">
    <property type="entry name" value="RASTRNSFRMNG"/>
</dbReference>
<evidence type="ECO:0008006" key="6">
    <source>
        <dbReference type="Google" id="ProtNLM"/>
    </source>
</evidence>
<dbReference type="InterPro" id="IPR027417">
    <property type="entry name" value="P-loop_NTPase"/>
</dbReference>
<evidence type="ECO:0000313" key="5">
    <source>
        <dbReference type="Proteomes" id="UP000887568"/>
    </source>
</evidence>
<keyword evidence="2" id="KW-0547">Nucleotide-binding</keyword>
<protein>
    <recommendedName>
        <fullName evidence="6">NF-kappa-B inhibitor-interacting Ras-like protein 2</fullName>
    </recommendedName>
</protein>
<dbReference type="GO" id="GO:0032794">
    <property type="term" value="F:GTPase activating protein binding"/>
    <property type="evidence" value="ECO:0007669"/>
    <property type="project" value="TreeGrafter"/>
</dbReference>
<dbReference type="Pfam" id="PF00071">
    <property type="entry name" value="Ras"/>
    <property type="match status" value="1"/>
</dbReference>
<dbReference type="OMA" id="IMDRANN"/>
<dbReference type="SMART" id="SM00175">
    <property type="entry name" value="RAB"/>
    <property type="match status" value="1"/>
</dbReference>
<evidence type="ECO:0000256" key="2">
    <source>
        <dbReference type="ARBA" id="ARBA00022741"/>
    </source>
</evidence>
<evidence type="ECO:0000256" key="3">
    <source>
        <dbReference type="ARBA" id="ARBA00023134"/>
    </source>
</evidence>
<dbReference type="Proteomes" id="UP000887568">
    <property type="component" value="Unplaced"/>
</dbReference>
<accession>A0A913ZDC0</accession>
<comment type="similarity">
    <text evidence="1">Belongs to the small GTPase superfamily. Ras family. KappaB-Ras subfamily.</text>
</comment>
<dbReference type="SMART" id="SM00173">
    <property type="entry name" value="RAS"/>
    <property type="match status" value="1"/>
</dbReference>
<dbReference type="PANTHER" id="PTHR46152:SF3">
    <property type="entry name" value="NF-KAPPA-B INHIBITOR-INTERACTING RAS-LIKE PROTEIN"/>
    <property type="match status" value="1"/>
</dbReference>
<dbReference type="OrthoDB" id="10002389at2759"/>
<dbReference type="AlphaFoldDB" id="A0A913ZDC0"/>
<dbReference type="InterPro" id="IPR001806">
    <property type="entry name" value="Small_GTPase"/>
</dbReference>
<dbReference type="Gene3D" id="3.40.50.300">
    <property type="entry name" value="P-loop containing nucleotide triphosphate hydrolases"/>
    <property type="match status" value="1"/>
</dbReference>
<proteinExistence type="inferred from homology"/>
<dbReference type="PANTHER" id="PTHR46152">
    <property type="entry name" value="NF-KAPPA-B INHIBITOR-INTERACTING RAS-LIKE PROTEIN"/>
    <property type="match status" value="1"/>
</dbReference>
<dbReference type="GO" id="GO:0003924">
    <property type="term" value="F:GTPase activity"/>
    <property type="evidence" value="ECO:0007669"/>
    <property type="project" value="InterPro"/>
</dbReference>
<dbReference type="SUPFAM" id="SSF52540">
    <property type="entry name" value="P-loop containing nucleoside triphosphate hydrolases"/>
    <property type="match status" value="1"/>
</dbReference>
<dbReference type="GO" id="GO:0043124">
    <property type="term" value="P:negative regulation of canonical NF-kappaB signal transduction"/>
    <property type="evidence" value="ECO:0007669"/>
    <property type="project" value="InterPro"/>
</dbReference>
<evidence type="ECO:0000256" key="1">
    <source>
        <dbReference type="ARBA" id="ARBA00008094"/>
    </source>
</evidence>
<evidence type="ECO:0000313" key="4">
    <source>
        <dbReference type="EnsemblMetazoa" id="XP_038048940.1"/>
    </source>
</evidence>
<keyword evidence="5" id="KW-1185">Reference proteome</keyword>
<dbReference type="GeneID" id="119722731"/>
<dbReference type="EnsemblMetazoa" id="XM_038193012.1">
    <property type="protein sequence ID" value="XP_038048940.1"/>
    <property type="gene ID" value="LOC119722731"/>
</dbReference>
<sequence>MGRICKVVVCGSSCVGKTAMLEQAIFGNHVIGNPNSIPTIEDIYVASVESNRGIREKVRFYDTKGLDPRSNPELPKHYFAIADGFILMYSITSPESFRQVQLLKKEVDKISKEKDKRDVSLIVVGNKADLYKERQVEYDMVCAWAQKEKVPLYEVTVANRKVLMEPIVALTSRLTLPIVKSSFPLSVRIKPRQMTSTASQDV</sequence>
<dbReference type="InterPro" id="IPR005225">
    <property type="entry name" value="Small_GTP-bd"/>
</dbReference>
<dbReference type="PROSITE" id="PS51421">
    <property type="entry name" value="RAS"/>
    <property type="match status" value="1"/>
</dbReference>
<organism evidence="4 5">
    <name type="scientific">Patiria miniata</name>
    <name type="common">Bat star</name>
    <name type="synonym">Asterina miniata</name>
    <dbReference type="NCBI Taxonomy" id="46514"/>
    <lineage>
        <taxon>Eukaryota</taxon>
        <taxon>Metazoa</taxon>
        <taxon>Echinodermata</taxon>
        <taxon>Eleutherozoa</taxon>
        <taxon>Asterozoa</taxon>
        <taxon>Asteroidea</taxon>
        <taxon>Valvatacea</taxon>
        <taxon>Valvatida</taxon>
        <taxon>Asterinidae</taxon>
        <taxon>Patiria</taxon>
    </lineage>
</organism>
<dbReference type="GO" id="GO:0005525">
    <property type="term" value="F:GTP binding"/>
    <property type="evidence" value="ECO:0007669"/>
    <property type="project" value="UniProtKB-KW"/>
</dbReference>
<dbReference type="InterPro" id="IPR042227">
    <property type="entry name" value="KBRS"/>
</dbReference>
<dbReference type="NCBIfam" id="TIGR00231">
    <property type="entry name" value="small_GTP"/>
    <property type="match status" value="1"/>
</dbReference>
<keyword evidence="3" id="KW-0342">GTP-binding</keyword>
<dbReference type="PROSITE" id="PS51419">
    <property type="entry name" value="RAB"/>
    <property type="match status" value="1"/>
</dbReference>
<reference evidence="4" key="1">
    <citation type="submission" date="2022-11" db="UniProtKB">
        <authorList>
            <consortium name="EnsemblMetazoa"/>
        </authorList>
    </citation>
    <scope>IDENTIFICATION</scope>
</reference>
<name>A0A913ZDC0_PATMI</name>